<dbReference type="InterPro" id="IPR011050">
    <property type="entry name" value="Pectin_lyase_fold/virulence"/>
</dbReference>
<sequence length="904" mass="95908">MTAPRHIVLVGGARGRSGSPVFSAFDGAERRSVADRIPPVVRSVADTGRGSLTAREWLQAAIDAASEQAMRLGQRVYLSTEGRLFDIGSTPIQMRSGVDLDLSGSILTHQRVSNTSGASVAITGSNLRNFSIVGGEVYGPGSWTYQGKVYGSSTYAFQFSGCSQFDIDLWYYNGNSGLLLSHCTQGNATVRGYELNGPALAVKGGSELTIAAGVRNSAGFGIYGDQGASKVHVLWVRKWVDDTRLTAGSHPYLWSQREISHKVALNRISGAVWSADQGGRTTFTVTRNPTVDQVGIPKLSVGKRVRISHVESSVADAFNGEFEIVAMSGGTTESQVVVAHPASVSPGSYVAGKGIGRMADLETTWYTLGEEALGVTYSCTEWTCDYLYAHRTGDAACSLTGDRMHVRHAEAVECHLGGVHMSGRGSRVDLVTSYYNGHWNSSVAKFGGVAGSVGSSAGNYAQHSSFGKIISRQDITGGGRIDRDWRYANFTPGGECGRAYGIVASGTTTEIAGVPVAVYWIFRVKGATPDYFGEIDPVSRGFVAPEDGDLVEAIWNDGESDWVFRRAFAGSITPIAPVNCYFGEIDYDGPAVRMVDHVGSGYGNRYPSLYEPYGGPPILLNGEFLQWPAGTLSLTGTGTEWAAGWYGARSGGNAMVSRIAGKRGRYAVRLKRSQGTGGGNSLLVAQSITGDRLHELKGRYPSFRLRAWCGATWSDNNQQLSWDLKYRTSVAAMSDSDLDPDGIDLSNGACPVTTAEGDVSFTSAAAVPAEAEQLILRIYYTPTLGSARSVTVTAGGSGYAAAPQVVFGGGGSHGEKVWPTAHAVVAGGKVTSVVVDFVGANLEGIVTVSLDGGGGSGAMATCRVYLIADDEDWLAFERPVCAPSDSDFSFVREPVEVTRLRLGL</sequence>
<keyword evidence="2" id="KW-1185">Reference proteome</keyword>
<dbReference type="SUPFAM" id="SSF51126">
    <property type="entry name" value="Pectin lyase-like"/>
    <property type="match status" value="1"/>
</dbReference>
<dbReference type="Gene3D" id="2.160.20.10">
    <property type="entry name" value="Single-stranded right-handed beta-helix, Pectin lyase-like"/>
    <property type="match status" value="1"/>
</dbReference>
<organism evidence="1 2">
    <name type="scientific">Asticcacaulis biprosthecium C19</name>
    <dbReference type="NCBI Taxonomy" id="715226"/>
    <lineage>
        <taxon>Bacteria</taxon>
        <taxon>Pseudomonadati</taxon>
        <taxon>Pseudomonadota</taxon>
        <taxon>Alphaproteobacteria</taxon>
        <taxon>Caulobacterales</taxon>
        <taxon>Caulobacteraceae</taxon>
        <taxon>Asticcacaulis</taxon>
    </lineage>
</organism>
<gene>
    <name evidence="1" type="ORF">ABI_21960</name>
</gene>
<dbReference type="EMBL" id="GL883077">
    <property type="protein sequence ID" value="EGF93754.1"/>
    <property type="molecule type" value="Genomic_DNA"/>
</dbReference>
<accession>F4QH01</accession>
<name>F4QH01_9CAUL</name>
<dbReference type="OrthoDB" id="9757546at2"/>
<dbReference type="STRING" id="715226.ABI_21960"/>
<protein>
    <submittedName>
        <fullName evidence="1">Uncharacterized protein</fullName>
    </submittedName>
</protein>
<evidence type="ECO:0000313" key="2">
    <source>
        <dbReference type="Proteomes" id="UP000006512"/>
    </source>
</evidence>
<dbReference type="AlphaFoldDB" id="F4QH01"/>
<dbReference type="eggNOG" id="COG3497">
    <property type="taxonomic scope" value="Bacteria"/>
</dbReference>
<dbReference type="RefSeq" id="WP_006272960.1">
    <property type="nucleotide sequence ID" value="NZ_GL883077.1"/>
</dbReference>
<evidence type="ECO:0000313" key="1">
    <source>
        <dbReference type="EMBL" id="EGF93754.1"/>
    </source>
</evidence>
<dbReference type="InterPro" id="IPR012334">
    <property type="entry name" value="Pectin_lyas_fold"/>
</dbReference>
<dbReference type="HOGENOM" id="CLU_320717_0_0_5"/>
<proteinExistence type="predicted"/>
<reference evidence="2" key="1">
    <citation type="submission" date="2011-03" db="EMBL/GenBank/DDBJ databases">
        <title>Draft genome sequence of Brevundimonas diminuta.</title>
        <authorList>
            <person name="Brown P.J.B."/>
            <person name="Buechlein A."/>
            <person name="Hemmerich C."/>
            <person name="Brun Y.V."/>
        </authorList>
    </citation>
    <scope>NUCLEOTIDE SEQUENCE [LARGE SCALE GENOMIC DNA]</scope>
    <source>
        <strain evidence="2">C19</strain>
    </source>
</reference>
<dbReference type="Proteomes" id="UP000006512">
    <property type="component" value="Unassembled WGS sequence"/>
</dbReference>